<feature type="transmembrane region" description="Helical" evidence="1">
    <location>
        <begin position="12"/>
        <end position="40"/>
    </location>
</feature>
<dbReference type="AlphaFoldDB" id="A0A6C0JAL2"/>
<accession>A0A6C0JAL2</accession>
<evidence type="ECO:0000313" key="2">
    <source>
        <dbReference type="EMBL" id="QHU01870.1"/>
    </source>
</evidence>
<keyword evidence="1" id="KW-1133">Transmembrane helix</keyword>
<sequence>MCYDTRSSAATFIIGLISAIFIKYLPLKLFVYAFTLMQLYEFMIWSHSYDSIENKIGTAIGKYALPFHATAFGLGIYLTTGDYIPLIFGVLSYILVLTLAYDNTILGQTEIPENGKRIVWPFCQIWYLGTALLIILSTLIYSPTKYKIMMTLSYAGTVLYAYANINSEKEFGSVWCFSAAYIAPFLALADNMF</sequence>
<keyword evidence="1" id="KW-0472">Membrane</keyword>
<name>A0A6C0JAL2_9ZZZZ</name>
<feature type="transmembrane region" description="Helical" evidence="1">
    <location>
        <begin position="86"/>
        <end position="106"/>
    </location>
</feature>
<reference evidence="2" key="1">
    <citation type="journal article" date="2020" name="Nature">
        <title>Giant virus diversity and host interactions through global metagenomics.</title>
        <authorList>
            <person name="Schulz F."/>
            <person name="Roux S."/>
            <person name="Paez-Espino D."/>
            <person name="Jungbluth S."/>
            <person name="Walsh D.A."/>
            <person name="Denef V.J."/>
            <person name="McMahon K.D."/>
            <person name="Konstantinidis K.T."/>
            <person name="Eloe-Fadrosh E.A."/>
            <person name="Kyrpides N.C."/>
            <person name="Woyke T."/>
        </authorList>
    </citation>
    <scope>NUCLEOTIDE SEQUENCE</scope>
    <source>
        <strain evidence="2">GVMAG-M-3300025880-56</strain>
    </source>
</reference>
<protein>
    <submittedName>
        <fullName evidence="2">Uncharacterized protein</fullName>
    </submittedName>
</protein>
<evidence type="ECO:0000256" key="1">
    <source>
        <dbReference type="SAM" id="Phobius"/>
    </source>
</evidence>
<proteinExistence type="predicted"/>
<feature type="transmembrane region" description="Helical" evidence="1">
    <location>
        <begin position="171"/>
        <end position="189"/>
    </location>
</feature>
<feature type="transmembrane region" description="Helical" evidence="1">
    <location>
        <begin position="118"/>
        <end position="141"/>
    </location>
</feature>
<keyword evidence="1" id="KW-0812">Transmembrane</keyword>
<organism evidence="2">
    <name type="scientific">viral metagenome</name>
    <dbReference type="NCBI Taxonomy" id="1070528"/>
    <lineage>
        <taxon>unclassified sequences</taxon>
        <taxon>metagenomes</taxon>
        <taxon>organismal metagenomes</taxon>
    </lineage>
</organism>
<dbReference type="EMBL" id="MN740350">
    <property type="protein sequence ID" value="QHU01870.1"/>
    <property type="molecule type" value="Genomic_DNA"/>
</dbReference>